<protein>
    <recommendedName>
        <fullName evidence="3 5">Regulatory protein RecX</fullName>
    </recommendedName>
</protein>
<dbReference type="PANTHER" id="PTHR33602:SF1">
    <property type="entry name" value="REGULATORY PROTEIN RECX FAMILY PROTEIN"/>
    <property type="match status" value="1"/>
</dbReference>
<dbReference type="InterPro" id="IPR036388">
    <property type="entry name" value="WH-like_DNA-bd_sf"/>
</dbReference>
<keyword evidence="4 5" id="KW-0963">Cytoplasm</keyword>
<dbReference type="GO" id="GO:0005737">
    <property type="term" value="C:cytoplasm"/>
    <property type="evidence" value="ECO:0007669"/>
    <property type="project" value="UniProtKB-SubCell"/>
</dbReference>
<dbReference type="RefSeq" id="WP_111595602.1">
    <property type="nucleotide sequence ID" value="NZ_QLLL01000001.1"/>
</dbReference>
<feature type="domain" description="RecX third three-helical" evidence="7">
    <location>
        <begin position="98"/>
        <end position="144"/>
    </location>
</feature>
<evidence type="ECO:0000256" key="2">
    <source>
        <dbReference type="ARBA" id="ARBA00009695"/>
    </source>
</evidence>
<evidence type="ECO:0000313" key="9">
    <source>
        <dbReference type="Proteomes" id="UP000249547"/>
    </source>
</evidence>
<dbReference type="OrthoDB" id="1523826at2"/>
<feature type="domain" description="RecX second three-helical" evidence="6">
    <location>
        <begin position="51"/>
        <end position="92"/>
    </location>
</feature>
<proteinExistence type="inferred from homology"/>
<evidence type="ECO:0000259" key="7">
    <source>
        <dbReference type="Pfam" id="PF21981"/>
    </source>
</evidence>
<evidence type="ECO:0000259" key="6">
    <source>
        <dbReference type="Pfam" id="PF02631"/>
    </source>
</evidence>
<dbReference type="PANTHER" id="PTHR33602">
    <property type="entry name" value="REGULATORY PROTEIN RECX FAMILY PROTEIN"/>
    <property type="match status" value="1"/>
</dbReference>
<gene>
    <name evidence="5" type="primary">recX</name>
    <name evidence="8" type="ORF">LX64_00051</name>
</gene>
<name>A0A327R0R6_9BACT</name>
<evidence type="ECO:0000256" key="1">
    <source>
        <dbReference type="ARBA" id="ARBA00004496"/>
    </source>
</evidence>
<dbReference type="Proteomes" id="UP000249547">
    <property type="component" value="Unassembled WGS sequence"/>
</dbReference>
<evidence type="ECO:0000256" key="3">
    <source>
        <dbReference type="ARBA" id="ARBA00018111"/>
    </source>
</evidence>
<dbReference type="EMBL" id="QLLL01000001">
    <property type="protein sequence ID" value="RAJ10449.1"/>
    <property type="molecule type" value="Genomic_DNA"/>
</dbReference>
<evidence type="ECO:0000313" key="8">
    <source>
        <dbReference type="EMBL" id="RAJ10449.1"/>
    </source>
</evidence>
<dbReference type="InterPro" id="IPR053924">
    <property type="entry name" value="RecX_HTH_2nd"/>
</dbReference>
<keyword evidence="9" id="KW-1185">Reference proteome</keyword>
<evidence type="ECO:0000256" key="5">
    <source>
        <dbReference type="HAMAP-Rule" id="MF_01114"/>
    </source>
</evidence>
<dbReference type="AlphaFoldDB" id="A0A327R0R6"/>
<dbReference type="Pfam" id="PF02631">
    <property type="entry name" value="RecX_HTH2"/>
    <property type="match status" value="1"/>
</dbReference>
<comment type="similarity">
    <text evidence="2 5">Belongs to the RecX family.</text>
</comment>
<dbReference type="GO" id="GO:0006282">
    <property type="term" value="P:regulation of DNA repair"/>
    <property type="evidence" value="ECO:0007669"/>
    <property type="project" value="UniProtKB-UniRule"/>
</dbReference>
<dbReference type="InterPro" id="IPR053925">
    <property type="entry name" value="RecX_HTH_3rd"/>
</dbReference>
<accession>A0A327R0R6</accession>
<dbReference type="Gene3D" id="1.10.10.10">
    <property type="entry name" value="Winged helix-like DNA-binding domain superfamily/Winged helix DNA-binding domain"/>
    <property type="match status" value="2"/>
</dbReference>
<reference evidence="8 9" key="1">
    <citation type="submission" date="2018-06" db="EMBL/GenBank/DDBJ databases">
        <title>Genomic Encyclopedia of Archaeal and Bacterial Type Strains, Phase II (KMG-II): from individual species to whole genera.</title>
        <authorList>
            <person name="Goeker M."/>
        </authorList>
    </citation>
    <scope>NUCLEOTIDE SEQUENCE [LARGE SCALE GENOMIC DNA]</scope>
    <source>
        <strain evidence="8 9">DSM 23857</strain>
    </source>
</reference>
<dbReference type="InterPro" id="IPR003783">
    <property type="entry name" value="Regulatory_RecX"/>
</dbReference>
<dbReference type="Pfam" id="PF21981">
    <property type="entry name" value="RecX_HTH3"/>
    <property type="match status" value="1"/>
</dbReference>
<comment type="function">
    <text evidence="5">Modulates RecA activity.</text>
</comment>
<organism evidence="8 9">
    <name type="scientific">Chitinophaga skermanii</name>
    <dbReference type="NCBI Taxonomy" id="331697"/>
    <lineage>
        <taxon>Bacteria</taxon>
        <taxon>Pseudomonadati</taxon>
        <taxon>Bacteroidota</taxon>
        <taxon>Chitinophagia</taxon>
        <taxon>Chitinophagales</taxon>
        <taxon>Chitinophagaceae</taxon>
        <taxon>Chitinophaga</taxon>
    </lineage>
</organism>
<dbReference type="HAMAP" id="MF_01114">
    <property type="entry name" value="RecX"/>
    <property type="match status" value="1"/>
</dbReference>
<sequence length="153" mass="18266">MNEVAFNKLKHFCAYQERCHKEVRDKCYELGVHRDEAEQMIVLLVEENYLNEERFAKAFAGGKFRMKHWGRNRITMELKRRDISAYCIKVAMKEIDADDYYKALLKEAGKKYHSLEKIQGYQRTYKTMQYLMQRGFEQDLSKMAIEEIANSAE</sequence>
<comment type="subcellular location">
    <subcellularLocation>
        <location evidence="1 5">Cytoplasm</location>
    </subcellularLocation>
</comment>
<evidence type="ECO:0000256" key="4">
    <source>
        <dbReference type="ARBA" id="ARBA00022490"/>
    </source>
</evidence>
<comment type="caution">
    <text evidence="8">The sequence shown here is derived from an EMBL/GenBank/DDBJ whole genome shotgun (WGS) entry which is preliminary data.</text>
</comment>